<dbReference type="GO" id="GO:0016757">
    <property type="term" value="F:glycosyltransferase activity"/>
    <property type="evidence" value="ECO:0007669"/>
    <property type="project" value="UniProtKB-KW"/>
</dbReference>
<evidence type="ECO:0000259" key="1">
    <source>
        <dbReference type="Pfam" id="PF00535"/>
    </source>
</evidence>
<comment type="caution">
    <text evidence="2">The sequence shown here is derived from an EMBL/GenBank/DDBJ whole genome shotgun (WGS) entry which is preliminary data.</text>
</comment>
<evidence type="ECO:0000313" key="3">
    <source>
        <dbReference type="Proteomes" id="UP001344658"/>
    </source>
</evidence>
<dbReference type="EC" id="2.4.-.-" evidence="2"/>
<keyword evidence="2" id="KW-0808">Transferase</keyword>
<sequence length="528" mass="57213">MARVSVVVITYNDAGHVAAAVESALAQGDEVGEVLVVDDCSTDGTAEVLAALADADPRVRPVPRTTNSGGCGTPRNDGIGAAAFPYLLFLDSDDVLPPGAVDALLPVAEKHDADVTAGRAVRRELPEGRDSVWAPRIYDTAAGATLPGTVVQGIADHPELLWDTLSVNKLYRTAFLRGRGLTFPDGAFHYEDFVFTARLYAARPRIAYTDAPVYVWNVRRQAARLSISLRRADITNWQHRIAAHRGVVDTFRDAGAYGLAEAAQAKFLDYDLPMYIRELPQRQAAYVADWWRVTRDYVAGFDREGLALASVPGRWTARALTAPGADEPEPGAAGLGRLVELAARPPRLIPPYGDVPPLELAELEPRALPVTVEARVQTGSTTRLGLRVHDLYGRLAALHPVALRVELFERGAAEPAITVDSPLVAEGDKGWTGALRLRTADLARSGRLAVWHVRAEIRYAGTDQRTPVEVRAADHQEARRSAVVRPTGQVLLVQTHITAGRALILRVADGMQGARRVASGRLRRLLGR</sequence>
<protein>
    <submittedName>
        <fullName evidence="2">Glycosyltransferase family 2 protein</fullName>
        <ecNumber evidence="2">2.4.-.-</ecNumber>
    </submittedName>
</protein>
<dbReference type="PANTHER" id="PTHR22916">
    <property type="entry name" value="GLYCOSYLTRANSFERASE"/>
    <property type="match status" value="1"/>
</dbReference>
<dbReference type="InterPro" id="IPR029044">
    <property type="entry name" value="Nucleotide-diphossugar_trans"/>
</dbReference>
<feature type="domain" description="Glycosyltransferase 2-like" evidence="1">
    <location>
        <begin position="5"/>
        <end position="129"/>
    </location>
</feature>
<dbReference type="CDD" id="cd00761">
    <property type="entry name" value="Glyco_tranf_GTA_type"/>
    <property type="match status" value="1"/>
</dbReference>
<gene>
    <name evidence="2" type="ORF">V2S66_29610</name>
</gene>
<proteinExistence type="predicted"/>
<keyword evidence="3" id="KW-1185">Reference proteome</keyword>
<dbReference type="EMBL" id="JAZEWV010000039">
    <property type="protein sequence ID" value="MEE4546111.1"/>
    <property type="molecule type" value="Genomic_DNA"/>
</dbReference>
<accession>A0ABU7PJV9</accession>
<dbReference type="InterPro" id="IPR001173">
    <property type="entry name" value="Glyco_trans_2-like"/>
</dbReference>
<keyword evidence="2" id="KW-0328">Glycosyltransferase</keyword>
<evidence type="ECO:0000313" key="2">
    <source>
        <dbReference type="EMBL" id="MEE4546111.1"/>
    </source>
</evidence>
<reference evidence="2 3" key="1">
    <citation type="submission" date="2023-12" db="EMBL/GenBank/DDBJ databases">
        <title>Streptomyces sp. V4-01.</title>
        <authorList>
            <person name="Somphong A."/>
            <person name="Phongsopitanun W."/>
        </authorList>
    </citation>
    <scope>NUCLEOTIDE SEQUENCE [LARGE SCALE GENOMIC DNA]</scope>
    <source>
        <strain evidence="2 3">V4-01</strain>
    </source>
</reference>
<dbReference type="Gene3D" id="3.90.550.10">
    <property type="entry name" value="Spore Coat Polysaccharide Biosynthesis Protein SpsA, Chain A"/>
    <property type="match status" value="1"/>
</dbReference>
<dbReference type="Proteomes" id="UP001344658">
    <property type="component" value="Unassembled WGS sequence"/>
</dbReference>
<name>A0ABU7PJV9_9ACTN</name>
<organism evidence="2 3">
    <name type="scientific">Actinacidiphila polyblastidii</name>
    <dbReference type="NCBI Taxonomy" id="3110430"/>
    <lineage>
        <taxon>Bacteria</taxon>
        <taxon>Bacillati</taxon>
        <taxon>Actinomycetota</taxon>
        <taxon>Actinomycetes</taxon>
        <taxon>Kitasatosporales</taxon>
        <taxon>Streptomycetaceae</taxon>
        <taxon>Actinacidiphila</taxon>
    </lineage>
</organism>
<dbReference type="SUPFAM" id="SSF53448">
    <property type="entry name" value="Nucleotide-diphospho-sugar transferases"/>
    <property type="match status" value="1"/>
</dbReference>
<dbReference type="PANTHER" id="PTHR22916:SF3">
    <property type="entry name" value="UDP-GLCNAC:BETAGAL BETA-1,3-N-ACETYLGLUCOSAMINYLTRANSFERASE-LIKE PROTEIN 1"/>
    <property type="match status" value="1"/>
</dbReference>
<dbReference type="Pfam" id="PF00535">
    <property type="entry name" value="Glycos_transf_2"/>
    <property type="match status" value="1"/>
</dbReference>
<dbReference type="RefSeq" id="WP_330799811.1">
    <property type="nucleotide sequence ID" value="NZ_JAZEWV010000039.1"/>
</dbReference>